<evidence type="ECO:0000313" key="9">
    <source>
        <dbReference type="Proteomes" id="UP001499938"/>
    </source>
</evidence>
<feature type="binding site" evidence="6">
    <location>
        <position position="96"/>
    </location>
    <ligand>
        <name>Mg(2+)</name>
        <dbReference type="ChEBI" id="CHEBI:18420"/>
    </ligand>
</feature>
<keyword evidence="1 6" id="KW-1277">Toxin-antitoxin system</keyword>
<dbReference type="InterPro" id="IPR002716">
    <property type="entry name" value="PIN_dom"/>
</dbReference>
<feature type="domain" description="PIN" evidence="7">
    <location>
        <begin position="1"/>
        <end position="121"/>
    </location>
</feature>
<comment type="similarity">
    <text evidence="6">Belongs to the PINc/VapC protein family.</text>
</comment>
<gene>
    <name evidence="6" type="primary">vapC</name>
    <name evidence="8" type="ORF">GCM10009811_22030</name>
</gene>
<sequence length="131" mass="14211">MIVDSSALVAIVEGETDADDFARRIRHGKIPAPVFVEAAIVLDNRLTTTRGRLGELLDYASVSVIDFTPEMAAAARTAYRRFGRGSGHPAKLNFGDCLAYAAATVLDEPLLFKGEDFTHTDVRDARSEAAR</sequence>
<keyword evidence="5 6" id="KW-0460">Magnesium</keyword>
<keyword evidence="4 6" id="KW-0378">Hydrolase</keyword>
<feature type="binding site" evidence="6">
    <location>
        <position position="4"/>
    </location>
    <ligand>
        <name>Mg(2+)</name>
        <dbReference type="ChEBI" id="CHEBI:18420"/>
    </ligand>
</feature>
<dbReference type="Proteomes" id="UP001499938">
    <property type="component" value="Unassembled WGS sequence"/>
</dbReference>
<keyword evidence="2 6" id="KW-0540">Nuclease</keyword>
<keyword evidence="6" id="KW-0800">Toxin</keyword>
<comment type="caution">
    <text evidence="8">The sequence shown here is derived from an EMBL/GenBank/DDBJ whole genome shotgun (WGS) entry which is preliminary data.</text>
</comment>
<evidence type="ECO:0000256" key="1">
    <source>
        <dbReference type="ARBA" id="ARBA00022649"/>
    </source>
</evidence>
<comment type="function">
    <text evidence="6">Toxic component of a toxin-antitoxin (TA) system. An RNase.</text>
</comment>
<evidence type="ECO:0000313" key="8">
    <source>
        <dbReference type="EMBL" id="GAA1797427.1"/>
    </source>
</evidence>
<evidence type="ECO:0000256" key="2">
    <source>
        <dbReference type="ARBA" id="ARBA00022722"/>
    </source>
</evidence>
<dbReference type="InterPro" id="IPR029060">
    <property type="entry name" value="PIN-like_dom_sf"/>
</dbReference>
<organism evidence="8 9">
    <name type="scientific">Nostocoides veronense</name>
    <dbReference type="NCBI Taxonomy" id="330836"/>
    <lineage>
        <taxon>Bacteria</taxon>
        <taxon>Bacillati</taxon>
        <taxon>Actinomycetota</taxon>
        <taxon>Actinomycetes</taxon>
        <taxon>Micrococcales</taxon>
        <taxon>Intrasporangiaceae</taxon>
        <taxon>Nostocoides</taxon>
    </lineage>
</organism>
<dbReference type="RefSeq" id="WP_344084996.1">
    <property type="nucleotide sequence ID" value="NZ_BAAAPO010000034.1"/>
</dbReference>
<name>A0ABP4Y388_9MICO</name>
<evidence type="ECO:0000259" key="7">
    <source>
        <dbReference type="Pfam" id="PF01850"/>
    </source>
</evidence>
<proteinExistence type="inferred from homology"/>
<dbReference type="SUPFAM" id="SSF88723">
    <property type="entry name" value="PIN domain-like"/>
    <property type="match status" value="1"/>
</dbReference>
<evidence type="ECO:0000256" key="4">
    <source>
        <dbReference type="ARBA" id="ARBA00022801"/>
    </source>
</evidence>
<dbReference type="CDD" id="cd09871">
    <property type="entry name" value="PIN_MtVapC28-VapC30-like"/>
    <property type="match status" value="1"/>
</dbReference>
<keyword evidence="9" id="KW-1185">Reference proteome</keyword>
<dbReference type="InterPro" id="IPR022907">
    <property type="entry name" value="VapC_family"/>
</dbReference>
<keyword evidence="3 6" id="KW-0479">Metal-binding</keyword>
<dbReference type="Gene3D" id="3.40.50.1010">
    <property type="entry name" value="5'-nuclease"/>
    <property type="match status" value="1"/>
</dbReference>
<accession>A0ABP4Y388</accession>
<evidence type="ECO:0000256" key="6">
    <source>
        <dbReference type="HAMAP-Rule" id="MF_00265"/>
    </source>
</evidence>
<evidence type="ECO:0000256" key="3">
    <source>
        <dbReference type="ARBA" id="ARBA00022723"/>
    </source>
</evidence>
<dbReference type="EMBL" id="BAAAPO010000034">
    <property type="protein sequence ID" value="GAA1797427.1"/>
    <property type="molecule type" value="Genomic_DNA"/>
</dbReference>
<evidence type="ECO:0000256" key="5">
    <source>
        <dbReference type="ARBA" id="ARBA00022842"/>
    </source>
</evidence>
<comment type="cofactor">
    <cofactor evidence="6">
        <name>Mg(2+)</name>
        <dbReference type="ChEBI" id="CHEBI:18420"/>
    </cofactor>
</comment>
<dbReference type="HAMAP" id="MF_00265">
    <property type="entry name" value="VapC_Nob1"/>
    <property type="match status" value="1"/>
</dbReference>
<dbReference type="Pfam" id="PF01850">
    <property type="entry name" value="PIN"/>
    <property type="match status" value="1"/>
</dbReference>
<dbReference type="EC" id="3.1.-.-" evidence="6"/>
<protein>
    <recommendedName>
        <fullName evidence="6">Ribonuclease VapC</fullName>
        <shortName evidence="6">RNase VapC</shortName>
        <ecNumber evidence="6">3.1.-.-</ecNumber>
    </recommendedName>
    <alternativeName>
        <fullName evidence="6">Toxin VapC</fullName>
    </alternativeName>
</protein>
<reference evidence="9" key="1">
    <citation type="journal article" date="2019" name="Int. J. Syst. Evol. Microbiol.">
        <title>The Global Catalogue of Microorganisms (GCM) 10K type strain sequencing project: providing services to taxonomists for standard genome sequencing and annotation.</title>
        <authorList>
            <consortium name="The Broad Institute Genomics Platform"/>
            <consortium name="The Broad Institute Genome Sequencing Center for Infectious Disease"/>
            <person name="Wu L."/>
            <person name="Ma J."/>
        </authorList>
    </citation>
    <scope>NUCLEOTIDE SEQUENCE [LARGE SCALE GENOMIC DNA]</scope>
    <source>
        <strain evidence="9">JCM 15592</strain>
    </source>
</reference>